<evidence type="ECO:0000313" key="3">
    <source>
        <dbReference type="EMBL" id="MCX8534499.1"/>
    </source>
</evidence>
<gene>
    <name evidence="3" type="ORF">OEA66_19295</name>
</gene>
<proteinExistence type="predicted"/>
<dbReference type="EMBL" id="JAOVZV010000026">
    <property type="protein sequence ID" value="MCX8534499.1"/>
    <property type="molecule type" value="Genomic_DNA"/>
</dbReference>
<dbReference type="InterPro" id="IPR045619">
    <property type="entry name" value="DUF6443"/>
</dbReference>
<feature type="domain" description="DUF6443" evidence="2">
    <location>
        <begin position="31"/>
        <end position="151"/>
    </location>
</feature>
<feature type="chain" id="PRO_5045171060" evidence="1">
    <location>
        <begin position="19"/>
        <end position="633"/>
    </location>
</feature>
<feature type="signal peptide" evidence="1">
    <location>
        <begin position="1"/>
        <end position="18"/>
    </location>
</feature>
<dbReference type="RefSeq" id="WP_267282939.1">
    <property type="nucleotide sequence ID" value="NZ_JAOVZV010000026.1"/>
</dbReference>
<dbReference type="Pfam" id="PF20041">
    <property type="entry name" value="DUF6443"/>
    <property type="match status" value="1"/>
</dbReference>
<name>A0ABT3Y8W4_9FLAO</name>
<sequence length="633" mass="71497">MKKLIIIFLLFAAHCIWAQTLPSNENYIYTKTYLSADGSKKTETVQYFDGLGRAKEVIQVKATVSGKDIVAPVIYDELGRSSKTLLPIPVATSNYAAHNTTEADVNTYYGVANAFTEQKIEASPLARVFEVANPGTEWAMSSGHTTKMQYLTNIESDQVKRYNTDVSWANATLTTTISSITFYTPNQLCKSVVTDEDGKITTEFKNSEGQTILLRKGTGSGKLDTYYVYNIYNQLAFVISPKAEQQIAANNNVITSQILNELCYQYVYDNRFRQVEKKLPGKGWEYIVYDQQNRVVASQDANMKNNTEQPNRWLFSRYDKFGRVVYTGKFTGGTRLQEQTNANAKGLNNENRNTASFTLNGQQIFYTNTAYPTAAFVPYTVNYYDSYTATGLAPTFYPLNTDVLEFYMVNGSQSFSSNGVNSIRSLKSMPTSSFVKNLDDDSWSASQIWYDALLRPVGSRSVNHLGGYTNTEKQLDFSGAVLKANSYHKKTNADPSEIVIKERFVYDDQFRMKQHYHQVNGNPEELLSDYTYNDLGQVTTKKVGNNLQSIDYTYNIRGWVTKVNNPSNLGTDLFGYELKFASTSNASVAQANYNGNITEMIWKNSSEDVLKKYSYQYDTYNRLTAALYQEPNS</sequence>
<accession>A0ABT3Y8W4</accession>
<reference evidence="3" key="1">
    <citation type="submission" date="2022-10" db="EMBL/GenBank/DDBJ databases">
        <title>Chryseobacterium sp. nov., a novel bacterial species.</title>
        <authorList>
            <person name="Cao Y."/>
        </authorList>
    </citation>
    <scope>NUCLEOTIDE SEQUENCE</scope>
    <source>
        <strain evidence="3">KC 927</strain>
    </source>
</reference>
<protein>
    <submittedName>
        <fullName evidence="3">DUF6443 domain-containing protein</fullName>
    </submittedName>
</protein>
<keyword evidence="1" id="KW-0732">Signal</keyword>
<keyword evidence="4" id="KW-1185">Reference proteome</keyword>
<dbReference type="Gene3D" id="2.180.10.10">
    <property type="entry name" value="RHS repeat-associated core"/>
    <property type="match status" value="1"/>
</dbReference>
<evidence type="ECO:0000256" key="1">
    <source>
        <dbReference type="SAM" id="SignalP"/>
    </source>
</evidence>
<organism evidence="3 4">
    <name type="scientific">Chryseobacterium luquanense</name>
    <dbReference type="NCBI Taxonomy" id="2983766"/>
    <lineage>
        <taxon>Bacteria</taxon>
        <taxon>Pseudomonadati</taxon>
        <taxon>Bacteroidota</taxon>
        <taxon>Flavobacteriia</taxon>
        <taxon>Flavobacteriales</taxon>
        <taxon>Weeksellaceae</taxon>
        <taxon>Chryseobacterium group</taxon>
        <taxon>Chryseobacterium</taxon>
    </lineage>
</organism>
<evidence type="ECO:0000313" key="4">
    <source>
        <dbReference type="Proteomes" id="UP001070176"/>
    </source>
</evidence>
<feature type="non-terminal residue" evidence="3">
    <location>
        <position position="633"/>
    </location>
</feature>
<comment type="caution">
    <text evidence="3">The sequence shown here is derived from an EMBL/GenBank/DDBJ whole genome shotgun (WGS) entry which is preliminary data.</text>
</comment>
<evidence type="ECO:0000259" key="2">
    <source>
        <dbReference type="Pfam" id="PF20041"/>
    </source>
</evidence>
<dbReference type="Proteomes" id="UP001070176">
    <property type="component" value="Unassembled WGS sequence"/>
</dbReference>